<dbReference type="PANTHER" id="PTHR48103">
    <property type="entry name" value="MIDASIN-RELATED"/>
    <property type="match status" value="1"/>
</dbReference>
<dbReference type="FunFam" id="3.40.50.300:FF:000582">
    <property type="entry name" value="Midasin"/>
    <property type="match status" value="1"/>
</dbReference>
<dbReference type="GO" id="GO:0005634">
    <property type="term" value="C:nucleus"/>
    <property type="evidence" value="ECO:0007669"/>
    <property type="project" value="TreeGrafter"/>
</dbReference>
<evidence type="ECO:0000313" key="5">
    <source>
        <dbReference type="Proteomes" id="UP000467840"/>
    </source>
</evidence>
<keyword evidence="5" id="KW-1185">Reference proteome</keyword>
<dbReference type="InterPro" id="IPR041190">
    <property type="entry name" value="Midasin_AAA_lid_5"/>
</dbReference>
<dbReference type="InterPro" id="IPR025662">
    <property type="entry name" value="Sigma_54_int_dom_ATP-bd_1"/>
</dbReference>
<dbReference type="GO" id="GO:0005524">
    <property type="term" value="F:ATP binding"/>
    <property type="evidence" value="ECO:0007669"/>
    <property type="project" value="UniProtKB-KW"/>
</dbReference>
<dbReference type="InterPro" id="IPR003593">
    <property type="entry name" value="AAA+_ATPase"/>
</dbReference>
<name>A0A6A6LJ36_HEVBR</name>
<accession>A0A6A6LJ36</accession>
<dbReference type="GO" id="GO:0000055">
    <property type="term" value="P:ribosomal large subunit export from nucleus"/>
    <property type="evidence" value="ECO:0007669"/>
    <property type="project" value="TreeGrafter"/>
</dbReference>
<dbReference type="InterPro" id="IPR027417">
    <property type="entry name" value="P-loop_NTPase"/>
</dbReference>
<dbReference type="InterPro" id="IPR040848">
    <property type="entry name" value="AAA_lid_7"/>
</dbReference>
<evidence type="ECO:0000259" key="3">
    <source>
        <dbReference type="SMART" id="SM00382"/>
    </source>
</evidence>
<dbReference type="SMART" id="SM00382">
    <property type="entry name" value="AAA"/>
    <property type="match status" value="3"/>
</dbReference>
<dbReference type="Pfam" id="PF17865">
    <property type="entry name" value="AAA_lid_5"/>
    <property type="match status" value="1"/>
</dbReference>
<dbReference type="GO" id="GO:0016887">
    <property type="term" value="F:ATP hydrolysis activity"/>
    <property type="evidence" value="ECO:0007669"/>
    <property type="project" value="InterPro"/>
</dbReference>
<dbReference type="EMBL" id="JAAGAX010000010">
    <property type="protein sequence ID" value="KAF2301014.1"/>
    <property type="molecule type" value="Genomic_DNA"/>
</dbReference>
<dbReference type="SUPFAM" id="SSF52540">
    <property type="entry name" value="P-loop containing nucleoside triphosphate hydrolases"/>
    <property type="match status" value="3"/>
</dbReference>
<dbReference type="GO" id="GO:0000027">
    <property type="term" value="P:ribosomal large subunit assembly"/>
    <property type="evidence" value="ECO:0007669"/>
    <property type="project" value="TreeGrafter"/>
</dbReference>
<dbReference type="Proteomes" id="UP000467840">
    <property type="component" value="Chromosome 4"/>
</dbReference>
<organism evidence="4 5">
    <name type="scientific">Hevea brasiliensis</name>
    <name type="common">Para rubber tree</name>
    <name type="synonym">Siphonia brasiliensis</name>
    <dbReference type="NCBI Taxonomy" id="3981"/>
    <lineage>
        <taxon>Eukaryota</taxon>
        <taxon>Viridiplantae</taxon>
        <taxon>Streptophyta</taxon>
        <taxon>Embryophyta</taxon>
        <taxon>Tracheophyta</taxon>
        <taxon>Spermatophyta</taxon>
        <taxon>Magnoliopsida</taxon>
        <taxon>eudicotyledons</taxon>
        <taxon>Gunneridae</taxon>
        <taxon>Pentapetalae</taxon>
        <taxon>rosids</taxon>
        <taxon>fabids</taxon>
        <taxon>Malpighiales</taxon>
        <taxon>Euphorbiaceae</taxon>
        <taxon>Crotonoideae</taxon>
        <taxon>Micrandreae</taxon>
        <taxon>Hevea</taxon>
    </lineage>
</organism>
<dbReference type="Pfam" id="PF17867">
    <property type="entry name" value="AAA_lid_7"/>
    <property type="match status" value="2"/>
</dbReference>
<dbReference type="Pfam" id="PF07728">
    <property type="entry name" value="AAA_5"/>
    <property type="match status" value="3"/>
</dbReference>
<dbReference type="GO" id="GO:0030687">
    <property type="term" value="C:preribosome, large subunit precursor"/>
    <property type="evidence" value="ECO:0007669"/>
    <property type="project" value="TreeGrafter"/>
</dbReference>
<comment type="caution">
    <text evidence="4">The sequence shown here is derived from an EMBL/GenBank/DDBJ whole genome shotgun (WGS) entry which is preliminary data.</text>
</comment>
<keyword evidence="2" id="KW-0067">ATP-binding</keyword>
<keyword evidence="1" id="KW-0547">Nucleotide-binding</keyword>
<dbReference type="InterPro" id="IPR011704">
    <property type="entry name" value="ATPase_dyneun-rel_AAA"/>
</dbReference>
<gene>
    <name evidence="4" type="ORF">GH714_019271</name>
</gene>
<feature type="domain" description="AAA+ ATPase" evidence="3">
    <location>
        <begin position="430"/>
        <end position="555"/>
    </location>
</feature>
<feature type="domain" description="AAA+ ATPase" evidence="3">
    <location>
        <begin position="1127"/>
        <end position="1245"/>
    </location>
</feature>
<feature type="domain" description="AAA+ ATPase" evidence="3">
    <location>
        <begin position="722"/>
        <end position="979"/>
    </location>
</feature>
<dbReference type="Gene3D" id="3.40.50.300">
    <property type="entry name" value="P-loop containing nucleotide triphosphate hydrolases"/>
    <property type="match status" value="4"/>
</dbReference>
<evidence type="ECO:0000313" key="4">
    <source>
        <dbReference type="EMBL" id="KAF2301014.1"/>
    </source>
</evidence>
<protein>
    <recommendedName>
        <fullName evidence="3">AAA+ ATPase domain-containing protein</fullName>
    </recommendedName>
</protein>
<evidence type="ECO:0000256" key="1">
    <source>
        <dbReference type="ARBA" id="ARBA00022741"/>
    </source>
</evidence>
<dbReference type="PROSITE" id="PS00675">
    <property type="entry name" value="SIGMA54_INTERACT_1"/>
    <property type="match status" value="1"/>
</dbReference>
<sequence>MADPTMLDPQIVHVQKLLPISLRPKQIRVPFKGANNIIARYLRQNPLLLRPNSGSVRPSGLPNPGIEECTPVRTREGLEGGDVMLNVEEATGLRTMAMDGSFSLESAVKRFLSRCPELARARKLSDLEKKGHMVTEEEVINSVAELFVNPNYTIPLIGCLRPLARKIIDEAVSLLGQCNLNSNLDGTVVDPRELVNGEDAYFIDHYNQSGRGLMLHESVSAYFKFASPPSNVWRKKIVPEQFEVISDCLLASQVSYRFLLLEPEFFSVRWDWSCFLELVKVTLNLDMSHGAQDEEISDIRWCGIQILSISLKMSDKAIENFGVGAEEAASCLLRWEEFCQDVAMEKAGLYVESSEHTILGSINGGVDFSQQNFPSSCDHYSLVSSQIHKIEPVIKSRRLVNWNDKSGGNPFVMTSTVKKSFDMVLLAVSQRWPVLLYGPAGAGKTALISKLVQDYGNQVLSIHMDEQIDGKTLIGTYVCGEQPGEFRWQPGSLIQAVLNGYWVVFEDIDKAPSDVHSILLPLLEGASFFVTSHGEEIRVAESFRLFSTISTSRIDVLCNTEGGNLLSTVWRRVMIGLPNCDDLQIIVKAWYPNLEPLAGKLIETFGRVNSVARRHILGFQPGDSTLNGSLNRFSLRDLLKWCKRIADSLDNYDEIAKLWTVTLSEAGILYPYKPEIQGFLAELRIGRVTLQRTETSLHGQERLVQMRSSLHVLERISCSVKYNEPVLLVGETGTGKTTLVQNLAKMVGQKLTVLNLSQQSDIADLLGGFKPIDPQSICVLLYKEFESLFSKTFSVKENDKLFAYLQKQLRNKNWTMLLNAFKKYVDNFQKKVQIERSGSGKKRKKPLDDEDMRRAWENFSVKLETGHAQIGASSGMLFSFVEGAFVTALRNGDWILLDEVNLAPTETLQRINGVLEGDYGSLCLAERGDVSHIPRHPSFRIFACMNPATDAGKRDLPYSLRGRFTEYFVDDVLDKEDLKLFVNKFMEETRSNVKLEQRIINFYETAKVNSEENLQDGANQKPQYSLRSLYRALEYAREAKVKFGFQKAVYDGFRMFFLTMLDRPSAKIMKKMIGHKLLGGNKPSPVTFDAYLRVKKDSSSDDFLENYVLTKSVMKQLENLARAVFIKRYPVLLQGPTSSGKTSLVQYLAARTGHEFVRINNHEHTDLQEYLGSYSSDAHGKLIFHEALNRLLDDNRELFVPELRETVRAHPNFMLFATQNPPTFYGGRKMLSRAFRNRFVEVHVDEIPDYELSTIIEKRCKIPGSRAKIMVEVMKELQLHRQRSKVFAGKHGFITPRDLFRWANRLKTFGDSKEVMAEYGYYLLADRLRDEGEKRVVQEVLEKHLRVKILKDNLYKGFYPIRERSRLTSEFKYIIEKLMLSKAYGHFPELLEISPDIGQASSTLDHLAAITSYRQGQVSCPDVTAKDVDTLEEMKLNLSQLHQKWQTIFMWQDGPLVQAMKAGDLVSR</sequence>
<dbReference type="PANTHER" id="PTHR48103:SF2">
    <property type="entry name" value="MIDASIN"/>
    <property type="match status" value="1"/>
</dbReference>
<proteinExistence type="predicted"/>
<reference evidence="4 5" key="1">
    <citation type="journal article" date="2020" name="Mol. Plant">
        <title>The Chromosome-Based Rubber Tree Genome Provides New Insights into Spurge Genome Evolution and Rubber Biosynthesis.</title>
        <authorList>
            <person name="Liu J."/>
            <person name="Shi C."/>
            <person name="Shi C.C."/>
            <person name="Li W."/>
            <person name="Zhang Q.J."/>
            <person name="Zhang Y."/>
            <person name="Li K."/>
            <person name="Lu H.F."/>
            <person name="Shi C."/>
            <person name="Zhu S.T."/>
            <person name="Xiao Z.Y."/>
            <person name="Nan H."/>
            <person name="Yue Y."/>
            <person name="Zhu X.G."/>
            <person name="Wu Y."/>
            <person name="Hong X.N."/>
            <person name="Fan G.Y."/>
            <person name="Tong Y."/>
            <person name="Zhang D."/>
            <person name="Mao C.L."/>
            <person name="Liu Y.L."/>
            <person name="Hao S.J."/>
            <person name="Liu W.Q."/>
            <person name="Lv M.Q."/>
            <person name="Zhang H.B."/>
            <person name="Liu Y."/>
            <person name="Hu-Tang G.R."/>
            <person name="Wang J.P."/>
            <person name="Wang J.H."/>
            <person name="Sun Y.H."/>
            <person name="Ni S.B."/>
            <person name="Chen W.B."/>
            <person name="Zhang X.C."/>
            <person name="Jiao Y.N."/>
            <person name="Eichler E.E."/>
            <person name="Li G.H."/>
            <person name="Liu X."/>
            <person name="Gao L.Z."/>
        </authorList>
    </citation>
    <scope>NUCLEOTIDE SEQUENCE [LARGE SCALE GENOMIC DNA]</scope>
    <source>
        <strain evidence="5">cv. GT1</strain>
        <tissue evidence="4">Leaf</tissue>
    </source>
</reference>
<evidence type="ECO:0000256" key="2">
    <source>
        <dbReference type="ARBA" id="ARBA00022840"/>
    </source>
</evidence>